<accession>A0ABS8XJD6</accession>
<sequence length="284" mass="31541">MQQAIYTWEDYRTTVREYEAVLEHAKAVSSAVLAEPAAAKHARYGEQIFLKLLSHCMALHTLAADGNRRGGRALWDVPTMSAAARCVVETHDAFEYIAGHDVPAPEREFRIQLWELHDRARQLKLTGDGSAAVSQQDALRADLRKRQLALEGHDFFAALPLELRAELRRRMVAGDPPAFHINQRQRCALSGVDADWHNAVSVELSQYVHTLPFAVERLFQLPPASPEAVRLMAMPLQAALPLLVRVTQATVRLVPGSTPEPPSRTARTMAAWRALAEGAQHSTP</sequence>
<dbReference type="Proteomes" id="UP001200741">
    <property type="component" value="Unassembled WGS sequence"/>
</dbReference>
<organism evidence="1 2">
    <name type="scientific">Pelomonas cellulosilytica</name>
    <dbReference type="NCBI Taxonomy" id="2906762"/>
    <lineage>
        <taxon>Bacteria</taxon>
        <taxon>Pseudomonadati</taxon>
        <taxon>Pseudomonadota</taxon>
        <taxon>Betaproteobacteria</taxon>
        <taxon>Burkholderiales</taxon>
        <taxon>Sphaerotilaceae</taxon>
        <taxon>Roseateles</taxon>
    </lineage>
</organism>
<comment type="caution">
    <text evidence="1">The sequence shown here is derived from an EMBL/GenBank/DDBJ whole genome shotgun (WGS) entry which is preliminary data.</text>
</comment>
<dbReference type="RefSeq" id="WP_233369683.1">
    <property type="nucleotide sequence ID" value="NZ_JAJTWU010000001.1"/>
</dbReference>
<name>A0ABS8XJD6_9BURK</name>
<proteinExistence type="predicted"/>
<reference evidence="1 2" key="1">
    <citation type="submission" date="2021-12" db="EMBL/GenBank/DDBJ databases">
        <title>Genome seq of P8.</title>
        <authorList>
            <person name="Seo T."/>
        </authorList>
    </citation>
    <scope>NUCLEOTIDE SEQUENCE [LARGE SCALE GENOMIC DNA]</scope>
    <source>
        <strain evidence="1 2">P8</strain>
    </source>
</reference>
<gene>
    <name evidence="1" type="ORF">LXT13_00730</name>
</gene>
<evidence type="ECO:0000313" key="1">
    <source>
        <dbReference type="EMBL" id="MCE4552971.1"/>
    </source>
</evidence>
<evidence type="ECO:0000313" key="2">
    <source>
        <dbReference type="Proteomes" id="UP001200741"/>
    </source>
</evidence>
<dbReference type="EMBL" id="JAJTWU010000001">
    <property type="protein sequence ID" value="MCE4552971.1"/>
    <property type="molecule type" value="Genomic_DNA"/>
</dbReference>
<keyword evidence="2" id="KW-1185">Reference proteome</keyword>
<protein>
    <submittedName>
        <fullName evidence="1">Uncharacterized protein</fullName>
    </submittedName>
</protein>